<feature type="non-terminal residue" evidence="1">
    <location>
        <position position="125"/>
    </location>
</feature>
<name>A0AAW0H635_MYOGA</name>
<keyword evidence="2" id="KW-1185">Reference proteome</keyword>
<reference evidence="1 2" key="1">
    <citation type="journal article" date="2023" name="bioRxiv">
        <title>Conserved and derived expression patterns and positive selection on dental genes reveal complex evolutionary context of ever-growing rodent molars.</title>
        <authorList>
            <person name="Calamari Z.T."/>
            <person name="Song A."/>
            <person name="Cohen E."/>
            <person name="Akter M."/>
            <person name="Roy R.D."/>
            <person name="Hallikas O."/>
            <person name="Christensen M.M."/>
            <person name="Li P."/>
            <person name="Marangoni P."/>
            <person name="Jernvall J."/>
            <person name="Klein O.D."/>
        </authorList>
    </citation>
    <scope>NUCLEOTIDE SEQUENCE [LARGE SCALE GENOMIC DNA]</scope>
    <source>
        <strain evidence="1">V071</strain>
    </source>
</reference>
<protein>
    <submittedName>
        <fullName evidence="1">Uncharacterized protein</fullName>
    </submittedName>
</protein>
<organism evidence="1 2">
    <name type="scientific">Myodes glareolus</name>
    <name type="common">Bank vole</name>
    <name type="synonym">Clethrionomys glareolus</name>
    <dbReference type="NCBI Taxonomy" id="447135"/>
    <lineage>
        <taxon>Eukaryota</taxon>
        <taxon>Metazoa</taxon>
        <taxon>Chordata</taxon>
        <taxon>Craniata</taxon>
        <taxon>Vertebrata</taxon>
        <taxon>Euteleostomi</taxon>
        <taxon>Mammalia</taxon>
        <taxon>Eutheria</taxon>
        <taxon>Euarchontoglires</taxon>
        <taxon>Glires</taxon>
        <taxon>Rodentia</taxon>
        <taxon>Myomorpha</taxon>
        <taxon>Muroidea</taxon>
        <taxon>Cricetidae</taxon>
        <taxon>Arvicolinae</taxon>
        <taxon>Myodes</taxon>
    </lineage>
</organism>
<evidence type="ECO:0000313" key="2">
    <source>
        <dbReference type="Proteomes" id="UP001488838"/>
    </source>
</evidence>
<gene>
    <name evidence="1" type="ORF">U0070_017462</name>
</gene>
<proteinExistence type="predicted"/>
<accession>A0AAW0H635</accession>
<dbReference type="EMBL" id="JBBHLL010000714">
    <property type="protein sequence ID" value="KAK7798257.1"/>
    <property type="molecule type" value="Genomic_DNA"/>
</dbReference>
<dbReference type="AlphaFoldDB" id="A0AAW0H635"/>
<dbReference type="Proteomes" id="UP001488838">
    <property type="component" value="Unassembled WGS sequence"/>
</dbReference>
<sequence length="125" mass="14930">MRKHFQIMGYTTNSFMEKEVINDGTIEKEGIQKPNLKYKILSLVQKKKRRKSKNTLINKNSVKPTLFGPEILVMMLLIKKNIRILSIVLFTDNWNSRLFFLFQEYDLFENRKKEDTELCVPSLWI</sequence>
<evidence type="ECO:0000313" key="1">
    <source>
        <dbReference type="EMBL" id="KAK7798257.1"/>
    </source>
</evidence>
<comment type="caution">
    <text evidence="1">The sequence shown here is derived from an EMBL/GenBank/DDBJ whole genome shotgun (WGS) entry which is preliminary data.</text>
</comment>